<dbReference type="EMBL" id="AACVXQ010000013">
    <property type="protein sequence ID" value="EAM7479668.1"/>
    <property type="molecule type" value="Genomic_DNA"/>
</dbReference>
<dbReference type="EMBL" id="AAILPH010000021">
    <property type="protein sequence ID" value="ECF5669561.1"/>
    <property type="molecule type" value="Genomic_DNA"/>
</dbReference>
<evidence type="ECO:0000313" key="2">
    <source>
        <dbReference type="EMBL" id="EAM7479668.1"/>
    </source>
</evidence>
<feature type="transmembrane region" description="Helical" evidence="1">
    <location>
        <begin position="6"/>
        <end position="23"/>
    </location>
</feature>
<reference evidence="2" key="1">
    <citation type="submission" date="2019-03" db="EMBL/GenBank/DDBJ databases">
        <authorList>
            <consortium name="PulseNet: The National Subtyping Network for Foodborne Disease Surveillance"/>
            <person name="Tarr C.L."/>
            <person name="Trees E."/>
            <person name="Katz L.S."/>
            <person name="Carleton-Romer H.A."/>
            <person name="Stroika S."/>
            <person name="Kucerova Z."/>
            <person name="Roache K.F."/>
            <person name="Sabol A.L."/>
            <person name="Besser J."/>
            <person name="Gerner-Smidt P."/>
        </authorList>
    </citation>
    <scope>NUCLEOTIDE SEQUENCE</scope>
    <source>
        <strain evidence="3">PNUSAS068307</strain>
        <strain evidence="2">PNUSAS071445</strain>
    </source>
</reference>
<sequence length="91" mass="10396">MRLFFAIAIIVCGYGYVIIYIFIKDTLVCILMLPGLTCLSSLFPFMAFKDNNMWVDSPDLTLSVTGSFAATVIFYMFYFLSYSFCRMGTDE</sequence>
<keyword evidence="1" id="KW-0472">Membrane</keyword>
<protein>
    <submittedName>
        <fullName evidence="2">Uncharacterized protein</fullName>
    </submittedName>
</protein>
<feature type="transmembrane region" description="Helical" evidence="1">
    <location>
        <begin position="60"/>
        <end position="80"/>
    </location>
</feature>
<dbReference type="AlphaFoldDB" id="A0A5T2V9L8"/>
<comment type="caution">
    <text evidence="2">The sequence shown here is derived from an EMBL/GenBank/DDBJ whole genome shotgun (WGS) entry which is preliminary data.</text>
</comment>
<feature type="transmembrane region" description="Helical" evidence="1">
    <location>
        <begin position="30"/>
        <end position="48"/>
    </location>
</feature>
<name>A0A5T2V9L8_SALER</name>
<keyword evidence="1" id="KW-1133">Transmembrane helix</keyword>
<keyword evidence="1" id="KW-0812">Transmembrane</keyword>
<proteinExistence type="predicted"/>
<organism evidence="2">
    <name type="scientific">Salmonella enterica</name>
    <name type="common">Salmonella choleraesuis</name>
    <dbReference type="NCBI Taxonomy" id="28901"/>
    <lineage>
        <taxon>Bacteria</taxon>
        <taxon>Pseudomonadati</taxon>
        <taxon>Pseudomonadota</taxon>
        <taxon>Gammaproteobacteria</taxon>
        <taxon>Enterobacterales</taxon>
        <taxon>Enterobacteriaceae</taxon>
        <taxon>Salmonella</taxon>
    </lineage>
</organism>
<accession>A0A5T2V9L8</accession>
<gene>
    <name evidence="2" type="ORF">E4Q79_07615</name>
    <name evidence="3" type="ORF">FNG47_16905</name>
</gene>
<dbReference type="RefSeq" id="WP_071608524.1">
    <property type="nucleotide sequence ID" value="NZ_JAHQSD010000022.1"/>
</dbReference>
<evidence type="ECO:0000256" key="1">
    <source>
        <dbReference type="SAM" id="Phobius"/>
    </source>
</evidence>
<evidence type="ECO:0000313" key="3">
    <source>
        <dbReference type="EMBL" id="ECF5669561.1"/>
    </source>
</evidence>